<dbReference type="EC" id="2.4.2.18" evidence="2"/>
<dbReference type="Gene3D" id="3.40.1030.10">
    <property type="entry name" value="Nucleoside phosphorylase/phosphoribosyltransferase catalytic domain"/>
    <property type="match status" value="1"/>
</dbReference>
<comment type="caution">
    <text evidence="10">The sequence shown here is derived from an EMBL/GenBank/DDBJ whole genome shotgun (WGS) entry which is preliminary data.</text>
</comment>
<keyword evidence="6" id="KW-0822">Tryptophan biosynthesis</keyword>
<evidence type="ECO:0000256" key="5">
    <source>
        <dbReference type="ARBA" id="ARBA00022679"/>
    </source>
</evidence>
<keyword evidence="7" id="KW-0057">Aromatic amino acid biosynthesis</keyword>
<dbReference type="Pfam" id="PF02885">
    <property type="entry name" value="Glycos_trans_3N"/>
    <property type="match status" value="1"/>
</dbReference>
<dbReference type="EMBL" id="LNQE01001896">
    <property type="protein sequence ID" value="KUG03018.1"/>
    <property type="molecule type" value="Genomic_DNA"/>
</dbReference>
<comment type="pathway">
    <text evidence="1">Amino-acid biosynthesis; L-tryptophan biosynthesis; L-tryptophan from chorismate: step 2/5.</text>
</comment>
<dbReference type="SUPFAM" id="SSF47648">
    <property type="entry name" value="Nucleoside phosphorylase/phosphoribosyltransferase N-terminal domain"/>
    <property type="match status" value="1"/>
</dbReference>
<dbReference type="InterPro" id="IPR017459">
    <property type="entry name" value="Glycosyl_Trfase_fam3_N_dom"/>
</dbReference>
<dbReference type="HAMAP" id="MF_00211">
    <property type="entry name" value="TrpD"/>
    <property type="match status" value="1"/>
</dbReference>
<keyword evidence="3" id="KW-0028">Amino-acid biosynthesis</keyword>
<evidence type="ECO:0000259" key="9">
    <source>
        <dbReference type="Pfam" id="PF02885"/>
    </source>
</evidence>
<dbReference type="GO" id="GO:0004048">
    <property type="term" value="F:anthranilate phosphoribosyltransferase activity"/>
    <property type="evidence" value="ECO:0007669"/>
    <property type="project" value="UniProtKB-EC"/>
</dbReference>
<evidence type="ECO:0000256" key="4">
    <source>
        <dbReference type="ARBA" id="ARBA00022676"/>
    </source>
</evidence>
<evidence type="ECO:0000259" key="8">
    <source>
        <dbReference type="Pfam" id="PF00591"/>
    </source>
</evidence>
<evidence type="ECO:0000256" key="7">
    <source>
        <dbReference type="ARBA" id="ARBA00023141"/>
    </source>
</evidence>
<keyword evidence="5 10" id="KW-0808">Transferase</keyword>
<dbReference type="InterPro" id="IPR036320">
    <property type="entry name" value="Glycosyl_Trfase_fam3_N_dom_sf"/>
</dbReference>
<name>A0A0W8E316_9ZZZZ</name>
<dbReference type="GO" id="GO:0005829">
    <property type="term" value="C:cytosol"/>
    <property type="evidence" value="ECO:0007669"/>
    <property type="project" value="TreeGrafter"/>
</dbReference>
<keyword evidence="4 10" id="KW-0328">Glycosyltransferase</keyword>
<dbReference type="InterPro" id="IPR005940">
    <property type="entry name" value="Anthranilate_Pribosyl_Tfrase"/>
</dbReference>
<evidence type="ECO:0000256" key="1">
    <source>
        <dbReference type="ARBA" id="ARBA00004907"/>
    </source>
</evidence>
<feature type="domain" description="Glycosyl transferase family 3" evidence="8">
    <location>
        <begin position="73"/>
        <end position="322"/>
    </location>
</feature>
<dbReference type="PANTHER" id="PTHR43285">
    <property type="entry name" value="ANTHRANILATE PHOSPHORIBOSYLTRANSFERASE"/>
    <property type="match status" value="1"/>
</dbReference>
<proteinExistence type="inferred from homology"/>
<dbReference type="Gene3D" id="1.20.970.10">
    <property type="entry name" value="Transferase, Pyrimidine Nucleoside Phosphorylase, Chain C"/>
    <property type="match status" value="1"/>
</dbReference>
<evidence type="ECO:0000313" key="10">
    <source>
        <dbReference type="EMBL" id="KUG03018.1"/>
    </source>
</evidence>
<dbReference type="NCBIfam" id="TIGR01245">
    <property type="entry name" value="trpD"/>
    <property type="match status" value="1"/>
</dbReference>
<dbReference type="Pfam" id="PF00591">
    <property type="entry name" value="Glycos_transf_3"/>
    <property type="match status" value="1"/>
</dbReference>
<evidence type="ECO:0000256" key="6">
    <source>
        <dbReference type="ARBA" id="ARBA00022822"/>
    </source>
</evidence>
<feature type="domain" description="Glycosyl transferase family 3 N-terminal" evidence="9">
    <location>
        <begin position="4"/>
        <end position="64"/>
    </location>
</feature>
<gene>
    <name evidence="10" type="ORF">ASZ90_019561</name>
</gene>
<organism evidence="10">
    <name type="scientific">hydrocarbon metagenome</name>
    <dbReference type="NCBI Taxonomy" id="938273"/>
    <lineage>
        <taxon>unclassified sequences</taxon>
        <taxon>metagenomes</taxon>
        <taxon>ecological metagenomes</taxon>
    </lineage>
</organism>
<dbReference type="FunFam" id="3.40.1030.10:FF:000002">
    <property type="entry name" value="Anthranilate phosphoribosyltransferase"/>
    <property type="match status" value="1"/>
</dbReference>
<reference evidence="10" key="1">
    <citation type="journal article" date="2015" name="Proc. Natl. Acad. Sci. U.S.A.">
        <title>Networks of energetic and metabolic interactions define dynamics in microbial communities.</title>
        <authorList>
            <person name="Embree M."/>
            <person name="Liu J.K."/>
            <person name="Al-Bassam M.M."/>
            <person name="Zengler K."/>
        </authorList>
    </citation>
    <scope>NUCLEOTIDE SEQUENCE</scope>
</reference>
<dbReference type="SUPFAM" id="SSF52418">
    <property type="entry name" value="Nucleoside phosphorylase/phosphoribosyltransferase catalytic domain"/>
    <property type="match status" value="1"/>
</dbReference>
<accession>A0A0W8E316</accession>
<sequence length="340" mass="36784">MFDQYLKSVVGGEYLNVEEAYSSAKMLLHDNIPVVQAAAFLSALRTRKERALELGGFVQAIYEEAVKIDVDMELLDTCGTGGDGLGTFNISTLAALIAAAAGIPVAKHGNKAMTSKVGSADVLEALGVNIMLSPDQARMLLEKVGITFLFAPQYHPILKEVGPLRREMGVATIFNFLGPLLNPCDLSYQVMGIADYSMQESIALTMSKLRRKRALVIHAENGMDEFSPSGRTRFYDIEDREMKRYDIDPIDLGLDPIPLESILGGDISVNTRIAREVLDGASGPFRDTVVLNAAAAIMTAGKAPGMKEGMQLAEEMIDSGKAKAILLKMIQYSRDGVTAC</sequence>
<evidence type="ECO:0000256" key="2">
    <source>
        <dbReference type="ARBA" id="ARBA00011948"/>
    </source>
</evidence>
<dbReference type="InterPro" id="IPR000312">
    <property type="entry name" value="Glycosyl_Trfase_fam3"/>
</dbReference>
<protein>
    <recommendedName>
        <fullName evidence="2">anthranilate phosphoribosyltransferase</fullName>
        <ecNumber evidence="2">2.4.2.18</ecNumber>
    </recommendedName>
</protein>
<evidence type="ECO:0000256" key="3">
    <source>
        <dbReference type="ARBA" id="ARBA00022605"/>
    </source>
</evidence>
<dbReference type="InterPro" id="IPR035902">
    <property type="entry name" value="Nuc_phospho_transferase"/>
</dbReference>
<dbReference type="AlphaFoldDB" id="A0A0W8E316"/>
<dbReference type="GO" id="GO:0000162">
    <property type="term" value="P:L-tryptophan biosynthetic process"/>
    <property type="evidence" value="ECO:0007669"/>
    <property type="project" value="UniProtKB-KW"/>
</dbReference>
<dbReference type="PANTHER" id="PTHR43285:SF2">
    <property type="entry name" value="ANTHRANILATE PHOSPHORIBOSYLTRANSFERASE"/>
    <property type="match status" value="1"/>
</dbReference>